<dbReference type="GO" id="GO:0016020">
    <property type="term" value="C:membrane"/>
    <property type="evidence" value="ECO:0007669"/>
    <property type="project" value="UniProtKB-SubCell"/>
</dbReference>
<feature type="transmembrane region" description="Helical" evidence="6">
    <location>
        <begin position="480"/>
        <end position="503"/>
    </location>
</feature>
<proteinExistence type="predicted"/>
<feature type="transmembrane region" description="Helical" evidence="6">
    <location>
        <begin position="358"/>
        <end position="381"/>
    </location>
</feature>
<feature type="transmembrane region" description="Helical" evidence="6">
    <location>
        <begin position="457"/>
        <end position="474"/>
    </location>
</feature>
<protein>
    <submittedName>
        <fullName evidence="7">Amino acid permease-domain-containing protein</fullName>
    </submittedName>
</protein>
<dbReference type="FunFam" id="1.20.1740.10:FF:000042">
    <property type="entry name" value="Similar to amino acid transporter"/>
    <property type="match status" value="1"/>
</dbReference>
<feature type="compositionally biased region" description="Low complexity" evidence="5">
    <location>
        <begin position="1"/>
        <end position="26"/>
    </location>
</feature>
<dbReference type="Pfam" id="PF13520">
    <property type="entry name" value="AA_permease_2"/>
    <property type="match status" value="1"/>
</dbReference>
<feature type="transmembrane region" description="Helical" evidence="6">
    <location>
        <begin position="158"/>
        <end position="178"/>
    </location>
</feature>
<sequence length="630" mass="68306">MASSSSFRRLSTSSDSSLNDSDSPESTRILNATGHQPLPQEDEDEGDIEVYNNEDLKTADAESQMGGTSSSQSESNFGSFRGPRRHRNRQMSISSTNFNFSTHLLPLGQSLESVKRTAGKIPPSSAIALVVGMQIGSGIFSSPGALSQHSGSTGTSMIIWLVAGLLAWTGANSFAELGAAIPLNGGAQAYLNYSIGGWASYLFMWTSLVALRPGSAAIVSIVGSEYLCRVFYHTAFSASPSQSASSIPMVVIKALAILLLILVISINAFSTRIGNHAPVVLTLLKILSLLGIVVIAILRVASGLQSHNFDSDKIFHGTSHSPVDFALALYSGLWAFDGWDCCNYVAGDLNDAKKSLPLVIHSSMGIVLALFLLANWAYLIVLPLEQVASSNTVALDFGRTIAGPAGGLVFSVVVAISCFGALNSSVFTTSRLISAAAEERYLPKLFSQKHRTRQTPINALILQGVLTIFMIAFGDFKSLVGFYGTCSWTFYLLTVASLLLLRIREPNLERPYKTWLINPITFSFVALFLLIMPIPSAPLQSLAAFGFILAGLPVYYLTISTTENDESRFEMITMKVRSILKLSSFKSSNKLRTRDVDGPEVLQQEENDHDDEFQQKSGDEIFQRLLSDRK</sequence>
<comment type="caution">
    <text evidence="7">The sequence shown here is derived from an EMBL/GenBank/DDBJ whole genome shotgun (WGS) entry which is preliminary data.</text>
</comment>
<dbReference type="Gene3D" id="1.20.1740.10">
    <property type="entry name" value="Amino acid/polyamine transporter I"/>
    <property type="match status" value="1"/>
</dbReference>
<dbReference type="PANTHER" id="PTHR11785">
    <property type="entry name" value="AMINO ACID TRANSPORTER"/>
    <property type="match status" value="1"/>
</dbReference>
<feature type="transmembrane region" description="Helical" evidence="6">
    <location>
        <begin position="401"/>
        <end position="422"/>
    </location>
</feature>
<evidence type="ECO:0000256" key="6">
    <source>
        <dbReference type="SAM" id="Phobius"/>
    </source>
</evidence>
<feature type="region of interest" description="Disordered" evidence="5">
    <location>
        <begin position="595"/>
        <end position="614"/>
    </location>
</feature>
<dbReference type="InterPro" id="IPR050598">
    <property type="entry name" value="AminoAcid_Transporter"/>
</dbReference>
<reference evidence="7" key="1">
    <citation type="submission" date="2022-06" db="EMBL/GenBank/DDBJ databases">
        <authorList>
            <consortium name="SYNGENTA / RWTH Aachen University"/>
        </authorList>
    </citation>
    <scope>NUCLEOTIDE SEQUENCE</scope>
</reference>
<evidence type="ECO:0000313" key="7">
    <source>
        <dbReference type="EMBL" id="CAH7675871.1"/>
    </source>
</evidence>
<dbReference type="AlphaFoldDB" id="A0AAV0AZ92"/>
<evidence type="ECO:0000256" key="2">
    <source>
        <dbReference type="ARBA" id="ARBA00022692"/>
    </source>
</evidence>
<name>A0AAV0AZ92_PHAPC</name>
<feature type="transmembrane region" description="Helical" evidence="6">
    <location>
        <begin position="515"/>
        <end position="534"/>
    </location>
</feature>
<dbReference type="Proteomes" id="UP001153365">
    <property type="component" value="Unassembled WGS sequence"/>
</dbReference>
<feature type="transmembrane region" description="Helical" evidence="6">
    <location>
        <begin position="276"/>
        <end position="298"/>
    </location>
</feature>
<dbReference type="InterPro" id="IPR002293">
    <property type="entry name" value="AA/rel_permease1"/>
</dbReference>
<keyword evidence="2 6" id="KW-0812">Transmembrane</keyword>
<evidence type="ECO:0000256" key="5">
    <source>
        <dbReference type="SAM" id="MobiDB-lite"/>
    </source>
</evidence>
<feature type="region of interest" description="Disordered" evidence="5">
    <location>
        <begin position="1"/>
        <end position="85"/>
    </location>
</feature>
<dbReference type="GO" id="GO:0015179">
    <property type="term" value="F:L-amino acid transmembrane transporter activity"/>
    <property type="evidence" value="ECO:0007669"/>
    <property type="project" value="TreeGrafter"/>
</dbReference>
<comment type="subcellular location">
    <subcellularLocation>
        <location evidence="1">Membrane</location>
        <topology evidence="1">Multi-pass membrane protein</topology>
    </subcellularLocation>
</comment>
<feature type="transmembrane region" description="Helical" evidence="6">
    <location>
        <begin position="250"/>
        <end position="270"/>
    </location>
</feature>
<keyword evidence="4 6" id="KW-0472">Membrane</keyword>
<dbReference type="PANTHER" id="PTHR11785:SF512">
    <property type="entry name" value="SOBREMESA, ISOFORM B"/>
    <property type="match status" value="1"/>
</dbReference>
<organism evidence="7 9">
    <name type="scientific">Phakopsora pachyrhizi</name>
    <name type="common">Asian soybean rust disease fungus</name>
    <dbReference type="NCBI Taxonomy" id="170000"/>
    <lineage>
        <taxon>Eukaryota</taxon>
        <taxon>Fungi</taxon>
        <taxon>Dikarya</taxon>
        <taxon>Basidiomycota</taxon>
        <taxon>Pucciniomycotina</taxon>
        <taxon>Pucciniomycetes</taxon>
        <taxon>Pucciniales</taxon>
        <taxon>Phakopsoraceae</taxon>
        <taxon>Phakopsora</taxon>
    </lineage>
</organism>
<evidence type="ECO:0000256" key="4">
    <source>
        <dbReference type="ARBA" id="ARBA00023136"/>
    </source>
</evidence>
<evidence type="ECO:0000256" key="1">
    <source>
        <dbReference type="ARBA" id="ARBA00004141"/>
    </source>
</evidence>
<accession>A0AAV0AZ92</accession>
<evidence type="ECO:0000256" key="3">
    <source>
        <dbReference type="ARBA" id="ARBA00022989"/>
    </source>
</evidence>
<keyword evidence="3 6" id="KW-1133">Transmembrane helix</keyword>
<feature type="transmembrane region" description="Helical" evidence="6">
    <location>
        <begin position="540"/>
        <end position="559"/>
    </location>
</feature>
<keyword evidence="9" id="KW-1185">Reference proteome</keyword>
<evidence type="ECO:0000313" key="9">
    <source>
        <dbReference type="Proteomes" id="UP001153365"/>
    </source>
</evidence>
<evidence type="ECO:0000313" key="8">
    <source>
        <dbReference type="EMBL" id="CAH7683218.1"/>
    </source>
</evidence>
<feature type="compositionally biased region" description="Low complexity" evidence="5">
    <location>
        <begin position="62"/>
        <end position="80"/>
    </location>
</feature>
<dbReference type="EMBL" id="CALTRL010004549">
    <property type="protein sequence ID" value="CAH7683218.1"/>
    <property type="molecule type" value="Genomic_DNA"/>
</dbReference>
<dbReference type="EMBL" id="CALTRL010002505">
    <property type="protein sequence ID" value="CAH7675871.1"/>
    <property type="molecule type" value="Genomic_DNA"/>
</dbReference>
<gene>
    <name evidence="7" type="ORF">PPACK8108_LOCUS10952</name>
    <name evidence="8" type="ORF">PPACK8108_LOCUS16623</name>
</gene>